<evidence type="ECO:0000256" key="2">
    <source>
        <dbReference type="ARBA" id="ARBA00023002"/>
    </source>
</evidence>
<feature type="domain" description="Ketoreductase" evidence="4">
    <location>
        <begin position="7"/>
        <end position="192"/>
    </location>
</feature>
<dbReference type="InterPro" id="IPR057326">
    <property type="entry name" value="KR_dom"/>
</dbReference>
<comment type="caution">
    <text evidence="5">The sequence shown here is derived from an EMBL/GenBank/DDBJ whole genome shotgun (WGS) entry which is preliminary data.</text>
</comment>
<dbReference type="PRINTS" id="PR00081">
    <property type="entry name" value="GDHRDH"/>
</dbReference>
<keyword evidence="6" id="KW-1185">Reference proteome</keyword>
<dbReference type="PANTHER" id="PTHR44196">
    <property type="entry name" value="DEHYDROGENASE/REDUCTASE SDR FAMILY MEMBER 7B"/>
    <property type="match status" value="1"/>
</dbReference>
<proteinExistence type="inferred from homology"/>
<dbReference type="Pfam" id="PF00106">
    <property type="entry name" value="adh_short"/>
    <property type="match status" value="1"/>
</dbReference>
<dbReference type="SMART" id="SM00822">
    <property type="entry name" value="PKS_KR"/>
    <property type="match status" value="1"/>
</dbReference>
<dbReference type="PROSITE" id="PS00061">
    <property type="entry name" value="ADH_SHORT"/>
    <property type="match status" value="1"/>
</dbReference>
<dbReference type="InterPro" id="IPR002347">
    <property type="entry name" value="SDR_fam"/>
</dbReference>
<evidence type="ECO:0000313" key="6">
    <source>
        <dbReference type="Proteomes" id="UP000187486"/>
    </source>
</evidence>
<dbReference type="AlphaFoldDB" id="A0A1R0KI98"/>
<gene>
    <name evidence="5" type="ORF">BS329_34300</name>
</gene>
<dbReference type="EMBL" id="MQUQ01000020">
    <property type="protein sequence ID" value="OLZ45488.1"/>
    <property type="molecule type" value="Genomic_DNA"/>
</dbReference>
<evidence type="ECO:0000259" key="4">
    <source>
        <dbReference type="SMART" id="SM00822"/>
    </source>
</evidence>
<dbReference type="GO" id="GO:0016491">
    <property type="term" value="F:oxidoreductase activity"/>
    <property type="evidence" value="ECO:0007669"/>
    <property type="project" value="UniProtKB-KW"/>
</dbReference>
<dbReference type="OrthoDB" id="4690547at2"/>
<dbReference type="RefSeq" id="WP_076166560.1">
    <property type="nucleotide sequence ID" value="NZ_JBEZVB010000007.1"/>
</dbReference>
<accession>A0A1R0KI98</accession>
<protein>
    <submittedName>
        <fullName evidence="5">Acetoin dehydrogenase</fullName>
    </submittedName>
</protein>
<keyword evidence="2" id="KW-0560">Oxidoreductase</keyword>
<dbReference type="PANTHER" id="PTHR44196:SF1">
    <property type="entry name" value="DEHYDROGENASE_REDUCTASE SDR FAMILY MEMBER 7B"/>
    <property type="match status" value="1"/>
</dbReference>
<sequence length="282" mass="29752">MSGVRGKVAVVTGAGSGIGRQLALELGRRGARLAVSDVDEAGLAGAVAEVKALGVEVRGAALDVSDRAAVQEYAATVAGQFGVVHQIYNNAGVAGGGQTVLDAEWELYDRTLAVNLFGVINGTKAFLPHLIDSGDGQVVNVSSLNGFMAQPTLSAYCASKFGVRGFTEALRTEMIAGRHPVRVTVVHPGGVKTGIASSALKEAQARGIEPTAEQVERVRLYNEKLLKMPADQAARVIVDGVEAGKPRVLVGNDAKLVDRLVRLLPRRYPKLIVHFERRLARG</sequence>
<dbReference type="Gene3D" id="3.40.50.720">
    <property type="entry name" value="NAD(P)-binding Rossmann-like Domain"/>
    <property type="match status" value="1"/>
</dbReference>
<dbReference type="CDD" id="cd05233">
    <property type="entry name" value="SDR_c"/>
    <property type="match status" value="1"/>
</dbReference>
<name>A0A1R0KI98_9PSEU</name>
<dbReference type="STRING" id="76021.BS329_34300"/>
<reference evidence="5 6" key="1">
    <citation type="submission" date="2016-01" db="EMBL/GenBank/DDBJ databases">
        <title>Amycolatopsis coloradensis genome sequencing and assembly.</title>
        <authorList>
            <person name="Mayilraj S."/>
        </authorList>
    </citation>
    <scope>NUCLEOTIDE SEQUENCE [LARGE SCALE GENOMIC DNA]</scope>
    <source>
        <strain evidence="5 6">DSM 44225</strain>
    </source>
</reference>
<dbReference type="InterPro" id="IPR020904">
    <property type="entry name" value="Sc_DH/Rdtase_CS"/>
</dbReference>
<evidence type="ECO:0000313" key="5">
    <source>
        <dbReference type="EMBL" id="OLZ45488.1"/>
    </source>
</evidence>
<evidence type="ECO:0000256" key="3">
    <source>
        <dbReference type="RuleBase" id="RU000363"/>
    </source>
</evidence>
<dbReference type="PRINTS" id="PR00080">
    <property type="entry name" value="SDRFAMILY"/>
</dbReference>
<dbReference type="InterPro" id="IPR036291">
    <property type="entry name" value="NAD(P)-bd_dom_sf"/>
</dbReference>
<organism evidence="5 6">
    <name type="scientific">Amycolatopsis coloradensis</name>
    <dbReference type="NCBI Taxonomy" id="76021"/>
    <lineage>
        <taxon>Bacteria</taxon>
        <taxon>Bacillati</taxon>
        <taxon>Actinomycetota</taxon>
        <taxon>Actinomycetes</taxon>
        <taxon>Pseudonocardiales</taxon>
        <taxon>Pseudonocardiaceae</taxon>
        <taxon>Amycolatopsis</taxon>
    </lineage>
</organism>
<comment type="similarity">
    <text evidence="1 3">Belongs to the short-chain dehydrogenases/reductases (SDR) family.</text>
</comment>
<dbReference type="GO" id="GO:0016020">
    <property type="term" value="C:membrane"/>
    <property type="evidence" value="ECO:0007669"/>
    <property type="project" value="TreeGrafter"/>
</dbReference>
<dbReference type="SUPFAM" id="SSF51735">
    <property type="entry name" value="NAD(P)-binding Rossmann-fold domains"/>
    <property type="match status" value="1"/>
</dbReference>
<dbReference type="Proteomes" id="UP000187486">
    <property type="component" value="Unassembled WGS sequence"/>
</dbReference>
<evidence type="ECO:0000256" key="1">
    <source>
        <dbReference type="ARBA" id="ARBA00006484"/>
    </source>
</evidence>